<dbReference type="PANTHER" id="PTHR42877:SF4">
    <property type="entry name" value="FAD_NAD(P)-BINDING DOMAIN-CONTAINING PROTEIN-RELATED"/>
    <property type="match status" value="1"/>
</dbReference>
<evidence type="ECO:0000256" key="2">
    <source>
        <dbReference type="ARBA" id="ARBA00022630"/>
    </source>
</evidence>
<dbReference type="Gene3D" id="3.50.50.60">
    <property type="entry name" value="FAD/NAD(P)-binding domain"/>
    <property type="match status" value="2"/>
</dbReference>
<dbReference type="OrthoDB" id="74360at2759"/>
<proteinExistence type="inferred from homology"/>
<dbReference type="InterPro" id="IPR036188">
    <property type="entry name" value="FAD/NAD-bd_sf"/>
</dbReference>
<keyword evidence="6" id="KW-1185">Reference proteome</keyword>
<evidence type="ECO:0000313" key="6">
    <source>
        <dbReference type="Proteomes" id="UP000785200"/>
    </source>
</evidence>
<comment type="caution">
    <text evidence="5">The sequence shown here is derived from an EMBL/GenBank/DDBJ whole genome shotgun (WGS) entry which is preliminary data.</text>
</comment>
<dbReference type="EMBL" id="VNKQ01000011">
    <property type="protein sequence ID" value="KAG0647957.1"/>
    <property type="molecule type" value="Genomic_DNA"/>
</dbReference>
<dbReference type="GO" id="GO:0004499">
    <property type="term" value="F:N,N-dimethylaniline monooxygenase activity"/>
    <property type="evidence" value="ECO:0007669"/>
    <property type="project" value="InterPro"/>
</dbReference>
<reference evidence="5" key="1">
    <citation type="submission" date="2019-07" db="EMBL/GenBank/DDBJ databases">
        <title>Hyphodiscus hymeniophilus genome sequencing and assembly.</title>
        <authorList>
            <person name="Kramer G."/>
            <person name="Nodwell J."/>
        </authorList>
    </citation>
    <scope>NUCLEOTIDE SEQUENCE</scope>
    <source>
        <strain evidence="5">ATCC 34498</strain>
    </source>
</reference>
<dbReference type="Proteomes" id="UP000785200">
    <property type="component" value="Unassembled WGS sequence"/>
</dbReference>
<keyword evidence="4" id="KW-0560">Oxidoreductase</keyword>
<dbReference type="GO" id="GO:0050661">
    <property type="term" value="F:NADP binding"/>
    <property type="evidence" value="ECO:0007669"/>
    <property type="project" value="InterPro"/>
</dbReference>
<dbReference type="AlphaFoldDB" id="A0A9P6VHD3"/>
<keyword evidence="3" id="KW-0274">FAD</keyword>
<accession>A0A9P6VHD3</accession>
<keyword evidence="5" id="KW-0503">Monooxygenase</keyword>
<organism evidence="5 6">
    <name type="scientific">Hyphodiscus hymeniophilus</name>
    <dbReference type="NCBI Taxonomy" id="353542"/>
    <lineage>
        <taxon>Eukaryota</taxon>
        <taxon>Fungi</taxon>
        <taxon>Dikarya</taxon>
        <taxon>Ascomycota</taxon>
        <taxon>Pezizomycotina</taxon>
        <taxon>Leotiomycetes</taxon>
        <taxon>Helotiales</taxon>
        <taxon>Hyphodiscaceae</taxon>
        <taxon>Hyphodiscus</taxon>
    </lineage>
</organism>
<evidence type="ECO:0000313" key="5">
    <source>
        <dbReference type="EMBL" id="KAG0647957.1"/>
    </source>
</evidence>
<sequence>MTHTALNTAASPDATLDLVAEPAPAKTEVSLHQAVGNHTVAEEYSYPQQVLNQPRPIRIIIIGAGIAGIAGVKLFKERFAGLPVSLTIYEKNADVGGTWLENRYPGCACDVPAHGYTFSWEGNPNWSQAYVTAPEIWAYYQGRAKEYGVYEYLHVNHRVVGAVWSEKAGAWQVEIEDVAQSRTFTDQAEFIINATGFLNKWKWPEIRGLDTYKGHKVHSARWDDSFDFTGKKVAVIGNGSSAIQIVPILRKFTSHLVSLNRSPTWITPEFGTEFAPEGRGQVFTEEQKQGWANDPKGFKEYRQRVETTMNQVFDLFYKESQLQKDAMQHFRIQMKQKLGKKGHLIDKLAPNFSVGCRRVTPGHNYLESLAEDNVTIETGQILKITPDGIEMEDGTIYTDIDAIVCATGFDTSFRPAFPVVGLKGDLREVWKDEPKSYLGMSAAGFPNFFFATGPNCPVANGTFIPCLERIISYVYELITKAQKQGIKSISPKPEAVDDFQVYKDSLMKDLVWTGGCRSWYKNGQVDGKVWGPWPGSALHFLESIEVPRWEDFDLNYMNNNRFSYFGNGKTSREVNGVDLGYYVTQPGA</sequence>
<dbReference type="InterPro" id="IPR020946">
    <property type="entry name" value="Flavin_mOase-like"/>
</dbReference>
<dbReference type="SUPFAM" id="SSF51905">
    <property type="entry name" value="FAD/NAD(P)-binding domain"/>
    <property type="match status" value="2"/>
</dbReference>
<comment type="similarity">
    <text evidence="1">Belongs to the FAD-binding monooxygenase family.</text>
</comment>
<gene>
    <name evidence="5" type="ORF">D0Z07_5831</name>
</gene>
<dbReference type="PANTHER" id="PTHR42877">
    <property type="entry name" value="L-ORNITHINE N(5)-MONOOXYGENASE-RELATED"/>
    <property type="match status" value="1"/>
</dbReference>
<dbReference type="InterPro" id="IPR051209">
    <property type="entry name" value="FAD-bind_Monooxygenase_sf"/>
</dbReference>
<evidence type="ECO:0000256" key="3">
    <source>
        <dbReference type="ARBA" id="ARBA00022827"/>
    </source>
</evidence>
<name>A0A9P6VHD3_9HELO</name>
<evidence type="ECO:0000256" key="4">
    <source>
        <dbReference type="ARBA" id="ARBA00023002"/>
    </source>
</evidence>
<dbReference type="Pfam" id="PF00743">
    <property type="entry name" value="FMO-like"/>
    <property type="match status" value="1"/>
</dbReference>
<evidence type="ECO:0000256" key="1">
    <source>
        <dbReference type="ARBA" id="ARBA00010139"/>
    </source>
</evidence>
<keyword evidence="2" id="KW-0285">Flavoprotein</keyword>
<dbReference type="GO" id="GO:0050660">
    <property type="term" value="F:flavin adenine dinucleotide binding"/>
    <property type="evidence" value="ECO:0007669"/>
    <property type="project" value="InterPro"/>
</dbReference>
<protein>
    <submittedName>
        <fullName evidence="5">FAD-binding monooxygenase moxY</fullName>
    </submittedName>
</protein>